<dbReference type="SUPFAM" id="SSF55874">
    <property type="entry name" value="ATPase domain of HSP90 chaperone/DNA topoisomerase II/histidine kinase"/>
    <property type="match status" value="1"/>
</dbReference>
<keyword evidence="9" id="KW-0418">Kinase</keyword>
<dbReference type="FunFam" id="1.10.287.130:FF:000002">
    <property type="entry name" value="Two-component osmosensing histidine kinase"/>
    <property type="match status" value="1"/>
</dbReference>
<dbReference type="InterPro" id="IPR000700">
    <property type="entry name" value="PAS-assoc_C"/>
</dbReference>
<dbReference type="CDD" id="cd00088">
    <property type="entry name" value="HPT"/>
    <property type="match status" value="1"/>
</dbReference>
<feature type="domain" description="PAC" evidence="20">
    <location>
        <begin position="213"/>
        <end position="266"/>
    </location>
</feature>
<dbReference type="PROSITE" id="PS50113">
    <property type="entry name" value="PAC"/>
    <property type="match status" value="1"/>
</dbReference>
<evidence type="ECO:0000256" key="9">
    <source>
        <dbReference type="ARBA" id="ARBA00022777"/>
    </source>
</evidence>
<evidence type="ECO:0000313" key="23">
    <source>
        <dbReference type="Proteomes" id="UP000291600"/>
    </source>
</evidence>
<dbReference type="NCBIfam" id="TIGR00229">
    <property type="entry name" value="sensory_box"/>
    <property type="match status" value="1"/>
</dbReference>
<dbReference type="SUPFAM" id="SSF52172">
    <property type="entry name" value="CheY-like"/>
    <property type="match status" value="2"/>
</dbReference>
<dbReference type="AlphaFoldDB" id="A0ABD7Q521"/>
<protein>
    <recommendedName>
        <fullName evidence="15">Sensory/regulatory protein RpfC</fullName>
        <ecNumber evidence="3">2.7.13.3</ecNumber>
    </recommendedName>
</protein>
<dbReference type="Gene3D" id="1.10.287.130">
    <property type="match status" value="1"/>
</dbReference>
<dbReference type="SMART" id="SM00387">
    <property type="entry name" value="HATPase_c"/>
    <property type="match status" value="1"/>
</dbReference>
<dbReference type="InterPro" id="IPR036097">
    <property type="entry name" value="HisK_dim/P_sf"/>
</dbReference>
<dbReference type="Pfam" id="PF00512">
    <property type="entry name" value="HisKA"/>
    <property type="match status" value="1"/>
</dbReference>
<evidence type="ECO:0000256" key="17">
    <source>
        <dbReference type="PROSITE-ProRule" id="PRU00169"/>
    </source>
</evidence>
<evidence type="ECO:0000256" key="4">
    <source>
        <dbReference type="ARBA" id="ARBA00022475"/>
    </source>
</evidence>
<evidence type="ECO:0000256" key="16">
    <source>
        <dbReference type="PROSITE-ProRule" id="PRU00110"/>
    </source>
</evidence>
<dbReference type="PRINTS" id="PR00344">
    <property type="entry name" value="BCTRLSENSOR"/>
</dbReference>
<dbReference type="Pfam" id="PF01627">
    <property type="entry name" value="Hpt"/>
    <property type="match status" value="1"/>
</dbReference>
<dbReference type="CDD" id="cd00082">
    <property type="entry name" value="HisKA"/>
    <property type="match status" value="1"/>
</dbReference>
<keyword evidence="8" id="KW-0547">Nucleotide-binding</keyword>
<evidence type="ECO:0000256" key="5">
    <source>
        <dbReference type="ARBA" id="ARBA00022553"/>
    </source>
</evidence>
<keyword evidence="11" id="KW-1133">Transmembrane helix</keyword>
<dbReference type="Gene3D" id="3.40.50.2300">
    <property type="match status" value="2"/>
</dbReference>
<evidence type="ECO:0000313" key="22">
    <source>
        <dbReference type="EMBL" id="TBL67081.1"/>
    </source>
</evidence>
<dbReference type="GO" id="GO:0005524">
    <property type="term" value="F:ATP binding"/>
    <property type="evidence" value="ECO:0007669"/>
    <property type="project" value="UniProtKB-KW"/>
</dbReference>
<evidence type="ECO:0000256" key="11">
    <source>
        <dbReference type="ARBA" id="ARBA00022989"/>
    </source>
</evidence>
<comment type="caution">
    <text evidence="22">The sequence shown here is derived from an EMBL/GenBank/DDBJ whole genome shotgun (WGS) entry which is preliminary data.</text>
</comment>
<dbReference type="PANTHER" id="PTHR45339">
    <property type="entry name" value="HYBRID SIGNAL TRANSDUCTION HISTIDINE KINASE J"/>
    <property type="match status" value="1"/>
</dbReference>
<dbReference type="CDD" id="cd17546">
    <property type="entry name" value="REC_hyHK_CKI1_RcsC-like"/>
    <property type="match status" value="1"/>
</dbReference>
<dbReference type="SUPFAM" id="SSF55785">
    <property type="entry name" value="PYP-like sensor domain (PAS domain)"/>
    <property type="match status" value="1"/>
</dbReference>
<dbReference type="Pfam" id="PF08447">
    <property type="entry name" value="PAS_3"/>
    <property type="match status" value="1"/>
</dbReference>
<dbReference type="SUPFAM" id="SSF47226">
    <property type="entry name" value="Histidine-containing phosphotransfer domain, HPT domain"/>
    <property type="match status" value="1"/>
</dbReference>
<evidence type="ECO:0000256" key="3">
    <source>
        <dbReference type="ARBA" id="ARBA00012438"/>
    </source>
</evidence>
<evidence type="ECO:0000256" key="14">
    <source>
        <dbReference type="ARBA" id="ARBA00064003"/>
    </source>
</evidence>
<dbReference type="InterPro" id="IPR036641">
    <property type="entry name" value="HPT_dom_sf"/>
</dbReference>
<dbReference type="PANTHER" id="PTHR45339:SF1">
    <property type="entry name" value="HYBRID SIGNAL TRANSDUCTION HISTIDINE KINASE J"/>
    <property type="match status" value="1"/>
</dbReference>
<dbReference type="Pfam" id="PF02518">
    <property type="entry name" value="HATPase_c"/>
    <property type="match status" value="1"/>
</dbReference>
<comment type="subcellular location">
    <subcellularLocation>
        <location evidence="2">Cell membrane</location>
        <topology evidence="2">Multi-pass membrane protein</topology>
    </subcellularLocation>
</comment>
<sequence>MTPAKRAEMKNNDLLSALDATQAALLVYDKEERLCYWNNKVMVYYPGLQGKLQPGMSLRAVIDNVINASYTFSHKQKKSQLAEAVLNNYRQEEHYELRNLPERTLYVQHRRIPDGGIVSLHTDITHYADLSHSGQVLHNDFILAAETAHIGIWDWECSQDRLQVNDALLMLLGISCESHQFTAALWQQVLHHEDLQLLLNRLYQANSAVLPVFDCEVRVKHRAGNYRWILIQGQIISLGLQGEVQRVIGTLQDVTERKEAEVSSQQSVELAHAANMAKSEFLANMSHEIRTPMNGILGMTQLCLETNLNKEQRDYINMVYSSARALLKIIDDILDFSKIEAGKIVLELENVTLRTLIHEITRPLMSKFAQKGPELIVDIHPQVPVTLYSDALRLRQILTNLIGNALKFTQDGEVVLRLAPSRSMPGMLTFSITDTGIGIAEDKQTIIFESFSQADSSTTRKYGGTGLGLTISARLVAMMGGKLQVSSQPGHGSCFYFSLPANADADVSQVRTVITLPNALLGMAVLVVDDNETNLRVLFDILRNMGFKPHSVNSGKAALEVLSTGQRFPLILLDSQMPEMDGMALALEIMSTPSLRQCKLIMLSSMGNRVDTAVLQKVGVSGFLTKPIDVAELQENIFRTLIPEDVASKPLPVKVSEPVQGISNGYRLLVAEDNLINQQLATNFIRKLGHTSEVVGNGKLALQKLEQGQYDVVLMDLQMPEMDGIEAIQHIRAQEKQLLGKHQPIIAMTAHAMKGDREMCLTRGFDGYISKPILLQSLGEEIQRVYRLCQAESEVPLFDYPQALAQLNDDKTLFDELAAIFIEELPELLASLHSALEKQDFDAIRRSAHQLKGECLHFVCTPLKNRLSQMEQAATAGNLPNIMAQNVGLDELCQQLQTALVAVREAP</sequence>
<reference evidence="22 23" key="1">
    <citation type="submission" date="2019-02" db="EMBL/GenBank/DDBJ databases">
        <title>Comparative genomic analysis of the Hafnia genus genomes.</title>
        <authorList>
            <person name="Zhiqiu Y."/>
            <person name="Chao Y."/>
            <person name="Yuhui D."/>
            <person name="Di H."/>
            <person name="Bin L."/>
        </authorList>
    </citation>
    <scope>NUCLEOTIDE SEQUENCE [LARGE SCALE GENOMIC DNA]</scope>
    <source>
        <strain evidence="22 23">PCM_1210</strain>
    </source>
</reference>
<evidence type="ECO:0000256" key="6">
    <source>
        <dbReference type="ARBA" id="ARBA00022679"/>
    </source>
</evidence>
<dbReference type="FunFam" id="3.30.565.10:FF:000010">
    <property type="entry name" value="Sensor histidine kinase RcsC"/>
    <property type="match status" value="1"/>
</dbReference>
<dbReference type="PROSITE" id="PS50109">
    <property type="entry name" value="HIS_KIN"/>
    <property type="match status" value="1"/>
</dbReference>
<dbReference type="InterPro" id="IPR013655">
    <property type="entry name" value="PAS_fold_3"/>
</dbReference>
<dbReference type="Pfam" id="PF12860">
    <property type="entry name" value="PAS_7"/>
    <property type="match status" value="1"/>
</dbReference>
<dbReference type="SMART" id="SM00448">
    <property type="entry name" value="REC"/>
    <property type="match status" value="2"/>
</dbReference>
<evidence type="ECO:0000256" key="2">
    <source>
        <dbReference type="ARBA" id="ARBA00004651"/>
    </source>
</evidence>
<dbReference type="InterPro" id="IPR004358">
    <property type="entry name" value="Sig_transdc_His_kin-like_C"/>
</dbReference>
<dbReference type="GO" id="GO:0005886">
    <property type="term" value="C:plasma membrane"/>
    <property type="evidence" value="ECO:0007669"/>
    <property type="project" value="UniProtKB-SubCell"/>
</dbReference>
<dbReference type="InterPro" id="IPR035965">
    <property type="entry name" value="PAS-like_dom_sf"/>
</dbReference>
<keyword evidence="7" id="KW-0812">Transmembrane</keyword>
<dbReference type="InterPro" id="IPR036890">
    <property type="entry name" value="HATPase_C_sf"/>
</dbReference>
<dbReference type="PROSITE" id="PS50894">
    <property type="entry name" value="HPT"/>
    <property type="match status" value="1"/>
</dbReference>
<feature type="modified residue" description="4-aspartylphosphate" evidence="17">
    <location>
        <position position="574"/>
    </location>
</feature>
<dbReference type="EC" id="2.7.13.3" evidence="3"/>
<evidence type="ECO:0000256" key="1">
    <source>
        <dbReference type="ARBA" id="ARBA00000085"/>
    </source>
</evidence>
<feature type="domain" description="HPt" evidence="21">
    <location>
        <begin position="810"/>
        <end position="907"/>
    </location>
</feature>
<gene>
    <name evidence="22" type="ORF">EYY96_13135</name>
</gene>
<dbReference type="CDD" id="cd16922">
    <property type="entry name" value="HATPase_EvgS-ArcB-TorS-like"/>
    <property type="match status" value="1"/>
</dbReference>
<dbReference type="InterPro" id="IPR000014">
    <property type="entry name" value="PAS"/>
</dbReference>
<dbReference type="Pfam" id="PF00072">
    <property type="entry name" value="Response_reg"/>
    <property type="match status" value="2"/>
</dbReference>
<evidence type="ECO:0000256" key="8">
    <source>
        <dbReference type="ARBA" id="ARBA00022741"/>
    </source>
</evidence>
<evidence type="ECO:0000256" key="12">
    <source>
        <dbReference type="ARBA" id="ARBA00023012"/>
    </source>
</evidence>
<keyword evidence="13" id="KW-0472">Membrane</keyword>
<evidence type="ECO:0000256" key="10">
    <source>
        <dbReference type="ARBA" id="ARBA00022840"/>
    </source>
</evidence>
<keyword evidence="6" id="KW-0808">Transferase</keyword>
<feature type="domain" description="Response regulatory" evidence="19">
    <location>
        <begin position="667"/>
        <end position="786"/>
    </location>
</feature>
<dbReference type="SMART" id="SM00086">
    <property type="entry name" value="PAC"/>
    <property type="match status" value="1"/>
</dbReference>
<dbReference type="InterPro" id="IPR001610">
    <property type="entry name" value="PAC"/>
</dbReference>
<evidence type="ECO:0000259" key="18">
    <source>
        <dbReference type="PROSITE" id="PS50109"/>
    </source>
</evidence>
<dbReference type="Gene3D" id="3.30.450.20">
    <property type="entry name" value="PAS domain"/>
    <property type="match status" value="1"/>
</dbReference>
<dbReference type="PROSITE" id="PS50110">
    <property type="entry name" value="RESPONSE_REGULATORY"/>
    <property type="match status" value="2"/>
</dbReference>
<evidence type="ECO:0000256" key="15">
    <source>
        <dbReference type="ARBA" id="ARBA00068150"/>
    </source>
</evidence>
<evidence type="ECO:0000259" key="21">
    <source>
        <dbReference type="PROSITE" id="PS50894"/>
    </source>
</evidence>
<keyword evidence="5 17" id="KW-0597">Phosphoprotein</keyword>
<dbReference type="InterPro" id="IPR003661">
    <property type="entry name" value="HisK_dim/P_dom"/>
</dbReference>
<dbReference type="Proteomes" id="UP000291600">
    <property type="component" value="Unassembled WGS sequence"/>
</dbReference>
<dbReference type="CDD" id="cd00130">
    <property type="entry name" value="PAS"/>
    <property type="match status" value="1"/>
</dbReference>
<dbReference type="InterPro" id="IPR005467">
    <property type="entry name" value="His_kinase_dom"/>
</dbReference>
<evidence type="ECO:0000256" key="7">
    <source>
        <dbReference type="ARBA" id="ARBA00022692"/>
    </source>
</evidence>
<comment type="catalytic activity">
    <reaction evidence="1">
        <text>ATP + protein L-histidine = ADP + protein N-phospho-L-histidine.</text>
        <dbReference type="EC" id="2.7.13.3"/>
    </reaction>
</comment>
<feature type="modified residue" description="4-aspartylphosphate" evidence="17">
    <location>
        <position position="716"/>
    </location>
</feature>
<evidence type="ECO:0000256" key="13">
    <source>
        <dbReference type="ARBA" id="ARBA00023136"/>
    </source>
</evidence>
<dbReference type="SMART" id="SM00388">
    <property type="entry name" value="HisKA"/>
    <property type="match status" value="1"/>
</dbReference>
<keyword evidence="10" id="KW-0067">ATP-binding</keyword>
<dbReference type="InterPro" id="IPR001789">
    <property type="entry name" value="Sig_transdc_resp-reg_receiver"/>
</dbReference>
<dbReference type="InterPro" id="IPR011006">
    <property type="entry name" value="CheY-like_superfamily"/>
</dbReference>
<evidence type="ECO:0000259" key="20">
    <source>
        <dbReference type="PROSITE" id="PS50113"/>
    </source>
</evidence>
<feature type="domain" description="Response regulatory" evidence="19">
    <location>
        <begin position="524"/>
        <end position="641"/>
    </location>
</feature>
<dbReference type="InterPro" id="IPR008207">
    <property type="entry name" value="Sig_transdc_His_kin_Hpt_dom"/>
</dbReference>
<dbReference type="Gene3D" id="3.30.565.10">
    <property type="entry name" value="Histidine kinase-like ATPase, C-terminal domain"/>
    <property type="match status" value="1"/>
</dbReference>
<dbReference type="InterPro" id="IPR003594">
    <property type="entry name" value="HATPase_dom"/>
</dbReference>
<dbReference type="SUPFAM" id="SSF47384">
    <property type="entry name" value="Homodimeric domain of signal transducing histidine kinase"/>
    <property type="match status" value="1"/>
</dbReference>
<feature type="modified residue" description="Phosphohistidine" evidence="16">
    <location>
        <position position="849"/>
    </location>
</feature>
<dbReference type="EMBL" id="SITJ01000072">
    <property type="protein sequence ID" value="TBL67081.1"/>
    <property type="molecule type" value="Genomic_DNA"/>
</dbReference>
<accession>A0ABD7Q521</accession>
<proteinExistence type="predicted"/>
<organism evidence="22 23">
    <name type="scientific">Hafnia alvei</name>
    <dbReference type="NCBI Taxonomy" id="569"/>
    <lineage>
        <taxon>Bacteria</taxon>
        <taxon>Pseudomonadati</taxon>
        <taxon>Pseudomonadota</taxon>
        <taxon>Gammaproteobacteria</taxon>
        <taxon>Enterobacterales</taxon>
        <taxon>Hafniaceae</taxon>
        <taxon>Hafnia</taxon>
    </lineage>
</organism>
<dbReference type="Gene3D" id="1.20.120.160">
    <property type="entry name" value="HPT domain"/>
    <property type="match status" value="1"/>
</dbReference>
<evidence type="ECO:0000259" key="19">
    <source>
        <dbReference type="PROSITE" id="PS50110"/>
    </source>
</evidence>
<comment type="subunit">
    <text evidence="14">At low DSF concentrations, interacts with RpfF.</text>
</comment>
<name>A0ABD7Q521_HAFAL</name>
<feature type="domain" description="Histidine kinase" evidence="18">
    <location>
        <begin position="284"/>
        <end position="503"/>
    </location>
</feature>
<keyword evidence="12" id="KW-0902">Two-component regulatory system</keyword>
<dbReference type="GO" id="GO:0000155">
    <property type="term" value="F:phosphorelay sensor kinase activity"/>
    <property type="evidence" value="ECO:0007669"/>
    <property type="project" value="UniProtKB-ARBA"/>
</dbReference>
<keyword evidence="4" id="KW-1003">Cell membrane</keyword>